<protein>
    <submittedName>
        <fullName evidence="1">Uncharacterized protein</fullName>
    </submittedName>
</protein>
<dbReference type="KEGG" id="ptn:PTRA_a0012"/>
<name>A0A0U2WSU6_9GAMM</name>
<reference evidence="1 2" key="1">
    <citation type="submission" date="2015-03" db="EMBL/GenBank/DDBJ databases">
        <authorList>
            <person name="Murphy D."/>
        </authorList>
    </citation>
    <scope>NUCLEOTIDE SEQUENCE [LARGE SCALE GENOMIC DNA]</scope>
    <source>
        <strain evidence="1 2">KMM 520</strain>
    </source>
</reference>
<evidence type="ECO:0000313" key="2">
    <source>
        <dbReference type="Proteomes" id="UP000065261"/>
    </source>
</evidence>
<sequence length="37" mass="4066">MIGVIKAHNKFACLVKAIAAHVGFTFYKLQSLAQFKA</sequence>
<accession>A0A0U2WSU6</accession>
<dbReference type="EMBL" id="CP011034">
    <property type="protein sequence ID" value="ALS31416.1"/>
    <property type="molecule type" value="Genomic_DNA"/>
</dbReference>
<dbReference type="AlphaFoldDB" id="A0A0U2WSU6"/>
<organism evidence="1">
    <name type="scientific">Pseudoalteromonas translucida KMM 520</name>
    <dbReference type="NCBI Taxonomy" id="1315283"/>
    <lineage>
        <taxon>Bacteria</taxon>
        <taxon>Pseudomonadati</taxon>
        <taxon>Pseudomonadota</taxon>
        <taxon>Gammaproteobacteria</taxon>
        <taxon>Alteromonadales</taxon>
        <taxon>Pseudoalteromonadaceae</taxon>
        <taxon>Pseudoalteromonas</taxon>
    </lineage>
</organism>
<gene>
    <name evidence="1" type="ORF">PTRA_a0012</name>
</gene>
<dbReference type="Proteomes" id="UP000065261">
    <property type="component" value="Chromosome I"/>
</dbReference>
<proteinExistence type="predicted"/>
<evidence type="ECO:0000313" key="1">
    <source>
        <dbReference type="EMBL" id="ALS31416.1"/>
    </source>
</evidence>